<dbReference type="FunFam" id="1.10.3470.10:FF:000001">
    <property type="entry name" value="Vitamin B12 ABC transporter permease BtuC"/>
    <property type="match status" value="1"/>
</dbReference>
<comment type="similarity">
    <text evidence="2">Belongs to the binding-protein-dependent transport system permease family. FecCD subfamily.</text>
</comment>
<evidence type="ECO:0000256" key="6">
    <source>
        <dbReference type="ARBA" id="ARBA00022989"/>
    </source>
</evidence>
<gene>
    <name evidence="9" type="ORF">SAMN05216363_4808</name>
</gene>
<feature type="transmembrane region" description="Helical" evidence="8">
    <location>
        <begin position="61"/>
        <end position="88"/>
    </location>
</feature>
<feature type="transmembrane region" description="Helical" evidence="8">
    <location>
        <begin position="206"/>
        <end position="225"/>
    </location>
</feature>
<keyword evidence="3" id="KW-0813">Transport</keyword>
<dbReference type="GO" id="GO:0022857">
    <property type="term" value="F:transmembrane transporter activity"/>
    <property type="evidence" value="ECO:0007669"/>
    <property type="project" value="InterPro"/>
</dbReference>
<name>A0A1H2N6N6_9PSED</name>
<feature type="transmembrane region" description="Helical" evidence="8">
    <location>
        <begin position="255"/>
        <end position="279"/>
    </location>
</feature>
<evidence type="ECO:0000256" key="1">
    <source>
        <dbReference type="ARBA" id="ARBA00004651"/>
    </source>
</evidence>
<feature type="transmembrane region" description="Helical" evidence="8">
    <location>
        <begin position="134"/>
        <end position="157"/>
    </location>
</feature>
<proteinExistence type="inferred from homology"/>
<protein>
    <submittedName>
        <fullName evidence="9">Iron complex transport system permease protein</fullName>
    </submittedName>
</protein>
<sequence length="348" mass="36290">MSAQQVLRLGYRRTLLRRWACLGALAALLLASFIADLATGPAGLSWWDVARGLLQPQHLDAAQAVIILEIRVPYALMALVVGASLGLAGAEMQTALNNPLASPFTLGVGAAATLGAALVILLRPNLAGLGADLLLPLAAFVCAFISCLLLLLVARVLGEALHTLVLFGIALLFGLNALVGLLQFLADADALQQIVFWTLGSLARADLQRVALVTVVLVLCLTLALRQAWAMTSLRGGEEQARSLGIRVGRLRTFVLLRVSLLTGVATAFVGEVGFIGLVGPHVARLLLGEDHRFYLPGSALAGALLLSLASLASRALLPGVILPVGLVTAVVGVPLFIGLILARGRSL</sequence>
<evidence type="ECO:0000313" key="10">
    <source>
        <dbReference type="Proteomes" id="UP000198675"/>
    </source>
</evidence>
<comment type="subcellular location">
    <subcellularLocation>
        <location evidence="1">Cell membrane</location>
        <topology evidence="1">Multi-pass membrane protein</topology>
    </subcellularLocation>
</comment>
<feature type="transmembrane region" description="Helical" evidence="8">
    <location>
        <begin position="321"/>
        <end position="343"/>
    </location>
</feature>
<dbReference type="Pfam" id="PF01032">
    <property type="entry name" value="FecCD"/>
    <property type="match status" value="1"/>
</dbReference>
<accession>A0A1H2N6N6</accession>
<feature type="transmembrane region" description="Helical" evidence="8">
    <location>
        <begin position="164"/>
        <end position="186"/>
    </location>
</feature>
<feature type="transmembrane region" description="Helical" evidence="8">
    <location>
        <begin position="294"/>
        <end position="314"/>
    </location>
</feature>
<keyword evidence="6 8" id="KW-1133">Transmembrane helix</keyword>
<keyword evidence="5 8" id="KW-0812">Transmembrane</keyword>
<keyword evidence="4" id="KW-1003">Cell membrane</keyword>
<dbReference type="RefSeq" id="WP_231976559.1">
    <property type="nucleotide sequence ID" value="NZ_LT629797.1"/>
</dbReference>
<dbReference type="InterPro" id="IPR000522">
    <property type="entry name" value="ABC_transptr_permease_BtuC"/>
</dbReference>
<organism evidence="9 10">
    <name type="scientific">Pseudomonas sihuiensis</name>
    <dbReference type="NCBI Taxonomy" id="1274359"/>
    <lineage>
        <taxon>Bacteria</taxon>
        <taxon>Pseudomonadati</taxon>
        <taxon>Pseudomonadota</taxon>
        <taxon>Gammaproteobacteria</taxon>
        <taxon>Pseudomonadales</taxon>
        <taxon>Pseudomonadaceae</taxon>
        <taxon>Pseudomonas</taxon>
    </lineage>
</organism>
<dbReference type="EMBL" id="LT629797">
    <property type="protein sequence ID" value="SDV01213.1"/>
    <property type="molecule type" value="Genomic_DNA"/>
</dbReference>
<keyword evidence="10" id="KW-1185">Reference proteome</keyword>
<dbReference type="GO" id="GO:0005886">
    <property type="term" value="C:plasma membrane"/>
    <property type="evidence" value="ECO:0007669"/>
    <property type="project" value="UniProtKB-SubCell"/>
</dbReference>
<dbReference type="SUPFAM" id="SSF81345">
    <property type="entry name" value="ABC transporter involved in vitamin B12 uptake, BtuC"/>
    <property type="match status" value="1"/>
</dbReference>
<dbReference type="Proteomes" id="UP000198675">
    <property type="component" value="Chromosome I"/>
</dbReference>
<reference evidence="10" key="1">
    <citation type="submission" date="2016-10" db="EMBL/GenBank/DDBJ databases">
        <authorList>
            <person name="Varghese N."/>
            <person name="Submissions S."/>
        </authorList>
    </citation>
    <scope>NUCLEOTIDE SEQUENCE [LARGE SCALE GENOMIC DNA]</scope>
    <source>
        <strain evidence="10">KCTC 32246</strain>
    </source>
</reference>
<dbReference type="InterPro" id="IPR037294">
    <property type="entry name" value="ABC_BtuC-like"/>
</dbReference>
<dbReference type="AlphaFoldDB" id="A0A1H2N6N6"/>
<evidence type="ECO:0000256" key="2">
    <source>
        <dbReference type="ARBA" id="ARBA00007935"/>
    </source>
</evidence>
<keyword evidence="7 8" id="KW-0472">Membrane</keyword>
<evidence type="ECO:0000256" key="8">
    <source>
        <dbReference type="SAM" id="Phobius"/>
    </source>
</evidence>
<evidence type="ECO:0000256" key="7">
    <source>
        <dbReference type="ARBA" id="ARBA00023136"/>
    </source>
</evidence>
<feature type="transmembrane region" description="Helical" evidence="8">
    <location>
        <begin position="100"/>
        <end position="122"/>
    </location>
</feature>
<evidence type="ECO:0000313" key="9">
    <source>
        <dbReference type="EMBL" id="SDV01213.1"/>
    </source>
</evidence>
<dbReference type="Gene3D" id="1.10.3470.10">
    <property type="entry name" value="ABC transporter involved in vitamin B12 uptake, BtuC"/>
    <property type="match status" value="1"/>
</dbReference>
<evidence type="ECO:0000256" key="4">
    <source>
        <dbReference type="ARBA" id="ARBA00022475"/>
    </source>
</evidence>
<dbReference type="CDD" id="cd06550">
    <property type="entry name" value="TM_ABC_iron-siderophores_like"/>
    <property type="match status" value="1"/>
</dbReference>
<evidence type="ECO:0000256" key="5">
    <source>
        <dbReference type="ARBA" id="ARBA00022692"/>
    </source>
</evidence>
<dbReference type="PANTHER" id="PTHR30472:SF25">
    <property type="entry name" value="ABC TRANSPORTER PERMEASE PROTEIN MJ0876-RELATED"/>
    <property type="match status" value="1"/>
</dbReference>
<dbReference type="PANTHER" id="PTHR30472">
    <property type="entry name" value="FERRIC ENTEROBACTIN TRANSPORT SYSTEM PERMEASE PROTEIN"/>
    <property type="match status" value="1"/>
</dbReference>
<evidence type="ECO:0000256" key="3">
    <source>
        <dbReference type="ARBA" id="ARBA00022448"/>
    </source>
</evidence>
<dbReference type="GO" id="GO:0033214">
    <property type="term" value="P:siderophore-iron import into cell"/>
    <property type="evidence" value="ECO:0007669"/>
    <property type="project" value="TreeGrafter"/>
</dbReference>